<comment type="caution">
    <text evidence="2">The sequence shown here is derived from an EMBL/GenBank/DDBJ whole genome shotgun (WGS) entry which is preliminary data.</text>
</comment>
<gene>
    <name evidence="2" type="ORF">B0T10DRAFT_271771</name>
</gene>
<proteinExistence type="predicted"/>
<dbReference type="Proteomes" id="UP000777438">
    <property type="component" value="Unassembled WGS sequence"/>
</dbReference>
<evidence type="ECO:0000313" key="3">
    <source>
        <dbReference type="Proteomes" id="UP000777438"/>
    </source>
</evidence>
<sequence>MGNYISEHISTPAGGGCWKHFPNGMGHERHNNWVGGFILSGFEDCDCLAQGTCQAYEPPLPPMTEFLNDPGLNPAINNNTGPSLPYPKMPDDHVHRQQWHGSVSGLGPDGRFSSPNSYKFRGKTYLDKGGEVDYANYLKDIEEAEKALQEAKEMAKAEADGAKDPRHELKDTEAEAPAAVDRANTAIDGAESPQDGINGIKKEAQVAADRAEPPLAGFNSPGPGPREVEEKWVSVKATDESPARVGRRRRPRPQTQPETEPDVLPAISPNFQMPCVGCGA</sequence>
<reference evidence="2 3" key="1">
    <citation type="journal article" date="2021" name="Nat. Commun.">
        <title>Genetic determinants of endophytism in the Arabidopsis root mycobiome.</title>
        <authorList>
            <person name="Mesny F."/>
            <person name="Miyauchi S."/>
            <person name="Thiergart T."/>
            <person name="Pickel B."/>
            <person name="Atanasova L."/>
            <person name="Karlsson M."/>
            <person name="Huettel B."/>
            <person name="Barry K.W."/>
            <person name="Haridas S."/>
            <person name="Chen C."/>
            <person name="Bauer D."/>
            <person name="Andreopoulos W."/>
            <person name="Pangilinan J."/>
            <person name="LaButti K."/>
            <person name="Riley R."/>
            <person name="Lipzen A."/>
            <person name="Clum A."/>
            <person name="Drula E."/>
            <person name="Henrissat B."/>
            <person name="Kohler A."/>
            <person name="Grigoriev I.V."/>
            <person name="Martin F.M."/>
            <person name="Hacquard S."/>
        </authorList>
    </citation>
    <scope>NUCLEOTIDE SEQUENCE [LARGE SCALE GENOMIC DNA]</scope>
    <source>
        <strain evidence="2 3">MPI-CAGE-CH-0241</strain>
    </source>
</reference>
<dbReference type="EMBL" id="JAGPYM010000006">
    <property type="protein sequence ID" value="KAH6893393.1"/>
    <property type="molecule type" value="Genomic_DNA"/>
</dbReference>
<name>A0A9P8W9Q0_9HYPO</name>
<feature type="compositionally biased region" description="Basic and acidic residues" evidence="1">
    <location>
        <begin position="152"/>
        <end position="173"/>
    </location>
</feature>
<organism evidence="2 3">
    <name type="scientific">Thelonectria olida</name>
    <dbReference type="NCBI Taxonomy" id="1576542"/>
    <lineage>
        <taxon>Eukaryota</taxon>
        <taxon>Fungi</taxon>
        <taxon>Dikarya</taxon>
        <taxon>Ascomycota</taxon>
        <taxon>Pezizomycotina</taxon>
        <taxon>Sordariomycetes</taxon>
        <taxon>Hypocreomycetidae</taxon>
        <taxon>Hypocreales</taxon>
        <taxon>Nectriaceae</taxon>
        <taxon>Thelonectria</taxon>
    </lineage>
</organism>
<feature type="region of interest" description="Disordered" evidence="1">
    <location>
        <begin position="204"/>
        <end position="270"/>
    </location>
</feature>
<keyword evidence="3" id="KW-1185">Reference proteome</keyword>
<feature type="region of interest" description="Disordered" evidence="1">
    <location>
        <begin position="80"/>
        <end position="114"/>
    </location>
</feature>
<protein>
    <submittedName>
        <fullName evidence="2">Uncharacterized protein</fullName>
    </submittedName>
</protein>
<feature type="compositionally biased region" description="Basic and acidic residues" evidence="1">
    <location>
        <begin position="226"/>
        <end position="242"/>
    </location>
</feature>
<evidence type="ECO:0000256" key="1">
    <source>
        <dbReference type="SAM" id="MobiDB-lite"/>
    </source>
</evidence>
<feature type="region of interest" description="Disordered" evidence="1">
    <location>
        <begin position="152"/>
        <end position="182"/>
    </location>
</feature>
<dbReference type="AlphaFoldDB" id="A0A9P8W9Q0"/>
<accession>A0A9P8W9Q0</accession>
<evidence type="ECO:0000313" key="2">
    <source>
        <dbReference type="EMBL" id="KAH6893393.1"/>
    </source>
</evidence>